<evidence type="ECO:0000259" key="11">
    <source>
        <dbReference type="PROSITE" id="PS51900"/>
    </source>
</evidence>
<dbReference type="PANTHER" id="PTHR30349">
    <property type="entry name" value="PHAGE INTEGRASE-RELATED"/>
    <property type="match status" value="1"/>
</dbReference>
<dbReference type="SUPFAM" id="SSF56349">
    <property type="entry name" value="DNA breaking-rejoining enzymes"/>
    <property type="match status" value="1"/>
</dbReference>
<dbReference type="InterPro" id="IPR050090">
    <property type="entry name" value="Tyrosine_recombinase_XerCD"/>
</dbReference>
<dbReference type="EMBL" id="JAPHEG010000003">
    <property type="protein sequence ID" value="MDF2953510.1"/>
    <property type="molecule type" value="Genomic_DNA"/>
</dbReference>
<keyword evidence="7 9" id="KW-0233">DNA recombination</keyword>
<comment type="subunit">
    <text evidence="9">Forms a cyclic heterotetrameric complex composed of two molecules of XerC and two molecules of XerD.</text>
</comment>
<dbReference type="InterPro" id="IPR013762">
    <property type="entry name" value="Integrase-like_cat_sf"/>
</dbReference>
<sequence>MIKNLLEDFLNYLSFEKNYSVNTIRGYRKDLEEFLKFLEAQKIESLESLELFHLRYYLLFLKREKREPTTIARKLSSIRSFLKYLLKQKKVKKNLVNYLSNPKISKKLPLVPTEEEINNFIDNLEERRNEFLYLRDRALLEIAYGCGLRVSEIANLTLDQINFGLQIIRIVGKGKKERIVPFGKKAFKALKDYLEIRDFLLSKSNKETNYVFLNLRGERLTERGIRYVIKERGKKQGLFYLHPHTLRHAFATHLLNAGVDLRSIQEMLGHSSLTTTGVYTKVNYEYLLKTYLKAHPRAKET</sequence>
<feature type="active site" description="O-(3'-phospho-DNA)-tyrosine intermediate" evidence="9">
    <location>
        <position position="279"/>
    </location>
</feature>
<keyword evidence="8 9" id="KW-0131">Cell cycle</keyword>
<comment type="similarity">
    <text evidence="9">Belongs to the 'phage' integrase family. XerC subfamily.</text>
</comment>
<protein>
    <recommendedName>
        <fullName evidence="9">Tyrosine recombinase XerC</fullName>
    </recommendedName>
</protein>
<dbReference type="Gene3D" id="1.10.150.130">
    <property type="match status" value="1"/>
</dbReference>
<evidence type="ECO:0000256" key="1">
    <source>
        <dbReference type="ARBA" id="ARBA00004496"/>
    </source>
</evidence>
<evidence type="ECO:0000259" key="10">
    <source>
        <dbReference type="PROSITE" id="PS51898"/>
    </source>
</evidence>
<feature type="active site" evidence="9">
    <location>
        <position position="270"/>
    </location>
</feature>
<comment type="caution">
    <text evidence="12">The sequence shown here is derived from an EMBL/GenBank/DDBJ whole genome shotgun (WGS) entry which is preliminary data.</text>
</comment>
<dbReference type="InterPro" id="IPR044068">
    <property type="entry name" value="CB"/>
</dbReference>
<keyword evidence="3 9" id="KW-0132">Cell division</keyword>
<dbReference type="CDD" id="cd00798">
    <property type="entry name" value="INT_XerDC_C"/>
    <property type="match status" value="1"/>
</dbReference>
<gene>
    <name evidence="9" type="primary">xerC</name>
    <name evidence="12" type="ORF">OD816_000755</name>
</gene>
<dbReference type="AlphaFoldDB" id="A0AAE3P4G2"/>
<dbReference type="NCBIfam" id="NF040815">
    <property type="entry name" value="recomb_XerA_Arch"/>
    <property type="match status" value="1"/>
</dbReference>
<dbReference type="InterPro" id="IPR002104">
    <property type="entry name" value="Integrase_catalytic"/>
</dbReference>
<keyword evidence="5 9" id="KW-0229">DNA integration</keyword>
<evidence type="ECO:0000256" key="9">
    <source>
        <dbReference type="HAMAP-Rule" id="MF_01808"/>
    </source>
</evidence>
<dbReference type="Proteomes" id="UP001144110">
    <property type="component" value="Unassembled WGS sequence"/>
</dbReference>
<keyword evidence="2 9" id="KW-0963">Cytoplasm</keyword>
<accession>A0AAE3P4G2</accession>
<feature type="active site" evidence="9">
    <location>
        <position position="173"/>
    </location>
</feature>
<feature type="active site" evidence="9">
    <location>
        <position position="244"/>
    </location>
</feature>
<comment type="function">
    <text evidence="9">Site-specific tyrosine recombinase, which acts by catalyzing the cutting and rejoining of the recombining DNA molecules. The XerC-XerD complex is essential to convert dimers of the bacterial chromosome into monomers to permit their segregation at cell division. It also contributes to the segregational stability of plasmids.</text>
</comment>
<organism evidence="12 13">
    <name type="scientific">Candidatus Thermodesulfobacterium syntrophicum</name>
    <dbReference type="NCBI Taxonomy" id="3060442"/>
    <lineage>
        <taxon>Bacteria</taxon>
        <taxon>Pseudomonadati</taxon>
        <taxon>Thermodesulfobacteriota</taxon>
        <taxon>Thermodesulfobacteria</taxon>
        <taxon>Thermodesulfobacteriales</taxon>
        <taxon>Thermodesulfobacteriaceae</taxon>
        <taxon>Thermodesulfobacterium</taxon>
    </lineage>
</organism>
<dbReference type="Gene3D" id="1.10.443.10">
    <property type="entry name" value="Intergrase catalytic core"/>
    <property type="match status" value="1"/>
</dbReference>
<dbReference type="Pfam" id="PF00589">
    <property type="entry name" value="Phage_integrase"/>
    <property type="match status" value="1"/>
</dbReference>
<dbReference type="GO" id="GO:0007059">
    <property type="term" value="P:chromosome segregation"/>
    <property type="evidence" value="ECO:0007669"/>
    <property type="project" value="UniProtKB-UniRule"/>
</dbReference>
<evidence type="ECO:0000313" key="12">
    <source>
        <dbReference type="EMBL" id="MDF2953510.1"/>
    </source>
</evidence>
<evidence type="ECO:0000256" key="5">
    <source>
        <dbReference type="ARBA" id="ARBA00022908"/>
    </source>
</evidence>
<dbReference type="Pfam" id="PF02899">
    <property type="entry name" value="Phage_int_SAM_1"/>
    <property type="match status" value="1"/>
</dbReference>
<evidence type="ECO:0000256" key="8">
    <source>
        <dbReference type="ARBA" id="ARBA00023306"/>
    </source>
</evidence>
<dbReference type="NCBIfam" id="NF001399">
    <property type="entry name" value="PRK00283.1"/>
    <property type="match status" value="1"/>
</dbReference>
<keyword evidence="6 9" id="KW-0238">DNA-binding</keyword>
<evidence type="ECO:0000256" key="7">
    <source>
        <dbReference type="ARBA" id="ARBA00023172"/>
    </source>
</evidence>
<proteinExistence type="inferred from homology"/>
<feature type="domain" description="Tyr recombinase" evidence="10">
    <location>
        <begin position="107"/>
        <end position="292"/>
    </location>
</feature>
<dbReference type="GO" id="GO:0009037">
    <property type="term" value="F:tyrosine-based site-specific recombinase activity"/>
    <property type="evidence" value="ECO:0007669"/>
    <property type="project" value="UniProtKB-UniRule"/>
</dbReference>
<keyword evidence="4 9" id="KW-0159">Chromosome partition</keyword>
<dbReference type="InterPro" id="IPR011010">
    <property type="entry name" value="DNA_brk_join_enz"/>
</dbReference>
<dbReference type="GO" id="GO:0005737">
    <property type="term" value="C:cytoplasm"/>
    <property type="evidence" value="ECO:0007669"/>
    <property type="project" value="UniProtKB-SubCell"/>
</dbReference>
<comment type="subcellular location">
    <subcellularLocation>
        <location evidence="1 9">Cytoplasm</location>
    </subcellularLocation>
</comment>
<dbReference type="InterPro" id="IPR010998">
    <property type="entry name" value="Integrase_recombinase_N"/>
</dbReference>
<feature type="active site" evidence="9">
    <location>
        <position position="149"/>
    </location>
</feature>
<evidence type="ECO:0000256" key="4">
    <source>
        <dbReference type="ARBA" id="ARBA00022829"/>
    </source>
</evidence>
<dbReference type="GO" id="GO:0051301">
    <property type="term" value="P:cell division"/>
    <property type="evidence" value="ECO:0007669"/>
    <property type="project" value="UniProtKB-KW"/>
</dbReference>
<dbReference type="HAMAP" id="MF_01808">
    <property type="entry name" value="Recomb_XerC_XerD"/>
    <property type="match status" value="1"/>
</dbReference>
<feature type="active site" evidence="9">
    <location>
        <position position="247"/>
    </location>
</feature>
<dbReference type="InterPro" id="IPR004107">
    <property type="entry name" value="Integrase_SAM-like_N"/>
</dbReference>
<dbReference type="GO" id="GO:0006313">
    <property type="term" value="P:DNA transposition"/>
    <property type="evidence" value="ECO:0007669"/>
    <property type="project" value="UniProtKB-UniRule"/>
</dbReference>
<evidence type="ECO:0000256" key="3">
    <source>
        <dbReference type="ARBA" id="ARBA00022618"/>
    </source>
</evidence>
<evidence type="ECO:0000256" key="6">
    <source>
        <dbReference type="ARBA" id="ARBA00023125"/>
    </source>
</evidence>
<dbReference type="InterPro" id="IPR023009">
    <property type="entry name" value="Tyrosine_recombinase_XerC/XerD"/>
</dbReference>
<evidence type="ECO:0000313" key="13">
    <source>
        <dbReference type="Proteomes" id="UP001144110"/>
    </source>
</evidence>
<reference evidence="12" key="1">
    <citation type="submission" date="2022-11" db="EMBL/GenBank/DDBJ databases">
        <title>Candidatus Alkanophaga archaea from heated hydrothermal vent sediment oxidize petroleum alkanes.</title>
        <authorList>
            <person name="Zehnle H."/>
            <person name="Laso-Perez R."/>
            <person name="Lipp J."/>
            <person name="Teske A."/>
            <person name="Wegener G."/>
        </authorList>
    </citation>
    <scope>NUCLEOTIDE SEQUENCE</scope>
    <source>
        <strain evidence="12">MCA70</strain>
    </source>
</reference>
<dbReference type="GO" id="GO:0003677">
    <property type="term" value="F:DNA binding"/>
    <property type="evidence" value="ECO:0007669"/>
    <property type="project" value="UniProtKB-UniRule"/>
</dbReference>
<feature type="domain" description="Core-binding (CB)" evidence="11">
    <location>
        <begin position="1"/>
        <end position="86"/>
    </location>
</feature>
<dbReference type="PROSITE" id="PS51900">
    <property type="entry name" value="CB"/>
    <property type="match status" value="1"/>
</dbReference>
<dbReference type="PANTHER" id="PTHR30349:SF77">
    <property type="entry name" value="TYROSINE RECOMBINASE XERC"/>
    <property type="match status" value="1"/>
</dbReference>
<dbReference type="PROSITE" id="PS51898">
    <property type="entry name" value="TYR_RECOMBINASE"/>
    <property type="match status" value="1"/>
</dbReference>
<evidence type="ECO:0000256" key="2">
    <source>
        <dbReference type="ARBA" id="ARBA00022490"/>
    </source>
</evidence>
<name>A0AAE3P4G2_9BACT</name>